<sequence>MVLAVKNATLFDGSGAPPYGPTTVIVEGDRIASVGPSAEVQIPENCEILDAAGKFLMPGLIDSHVHITGSGDPNRLKALKELVPHQAIRAALNARATLEAGFTAIRDAGAGFLVDVALKQAINEGLVPGPRMQVACRGLSITGGHGDTRNGWPPEVEFKGRYVVDSPDEARRAAREQLRDGADHIKLHATGGVMSEGDVPTARGLTIDEMRAAIEEAHNVGKKAMAHAQGSTGIKNAILAGVSSIEHGFYLTDEIIELMLKKDVFLVPTLAAVHHIVEKGTEAGIPEYGVRKAKEAQKAHLESFAKAYKAGVKIAMGTDAATPFNYHGKNALELELMVKAGMKPMDALLAATKMGAELMGWGDRMGQVKPGYWADLILVDGNPLEDIRVLQDVSRIKVVMKAGKIEVRRQ</sequence>
<dbReference type="Gene3D" id="3.20.20.140">
    <property type="entry name" value="Metal-dependent hydrolases"/>
    <property type="match status" value="1"/>
</dbReference>
<dbReference type="PANTHER" id="PTHR43135">
    <property type="entry name" value="ALPHA-D-RIBOSE 1-METHYLPHOSPHONATE 5-TRIPHOSPHATE DIPHOSPHATASE"/>
    <property type="match status" value="1"/>
</dbReference>
<organism evidence="2">
    <name type="scientific">Candidatus Fermentithermobacillus carboniphilus</name>
    <dbReference type="NCBI Taxonomy" id="3085328"/>
    <lineage>
        <taxon>Bacteria</taxon>
        <taxon>Bacillati</taxon>
        <taxon>Bacillota</taxon>
        <taxon>Candidatus Fermentithermobacillia</taxon>
        <taxon>Candidatus Fermentithermobacillales</taxon>
        <taxon>Candidatus Fermentithermobacillaceae</taxon>
        <taxon>Candidatus Fermentithermobacillus</taxon>
    </lineage>
</organism>
<dbReference type="EMBL" id="CP062796">
    <property type="protein sequence ID" value="QUL98248.1"/>
    <property type="molecule type" value="Genomic_DNA"/>
</dbReference>
<name>A0AAT9LCK0_9FIRM</name>
<dbReference type="InterPro" id="IPR057744">
    <property type="entry name" value="OTAase-like"/>
</dbReference>
<dbReference type="InterPro" id="IPR032466">
    <property type="entry name" value="Metal_Hydrolase"/>
</dbReference>
<feature type="domain" description="Amidohydrolase-related" evidence="1">
    <location>
        <begin position="55"/>
        <end position="405"/>
    </location>
</feature>
<protein>
    <submittedName>
        <fullName evidence="2">Amidohydrolase family protein</fullName>
    </submittedName>
</protein>
<dbReference type="AlphaFoldDB" id="A0AAT9LCK0"/>
<reference evidence="2" key="2">
    <citation type="journal article" date="2023" name="Biology">
        <title>Prokaryotic Life Associated with Coal-Fire Gas Vents Revealed by Metagenomics.</title>
        <authorList>
            <person name="Kadnikov V.V."/>
            <person name="Mardanov A.V."/>
            <person name="Beletsky A.V."/>
            <person name="Karnachuk O.V."/>
            <person name="Ravin N.V."/>
        </authorList>
    </citation>
    <scope>NUCLEOTIDE SEQUENCE</scope>
    <source>
        <strain evidence="2">Bu02</strain>
    </source>
</reference>
<dbReference type="SUPFAM" id="SSF51556">
    <property type="entry name" value="Metallo-dependent hydrolases"/>
    <property type="match status" value="1"/>
</dbReference>
<dbReference type="InterPro" id="IPR011059">
    <property type="entry name" value="Metal-dep_hydrolase_composite"/>
</dbReference>
<dbReference type="GO" id="GO:0016810">
    <property type="term" value="F:hydrolase activity, acting on carbon-nitrogen (but not peptide) bonds"/>
    <property type="evidence" value="ECO:0007669"/>
    <property type="project" value="InterPro"/>
</dbReference>
<dbReference type="PANTHER" id="PTHR43135:SF3">
    <property type="entry name" value="ALPHA-D-RIBOSE 1-METHYLPHOSPHONATE 5-TRIPHOSPHATE DIPHOSPHATASE"/>
    <property type="match status" value="1"/>
</dbReference>
<gene>
    <name evidence="2" type="ORF">IMF26_09475</name>
</gene>
<dbReference type="InterPro" id="IPR051781">
    <property type="entry name" value="Metallo-dep_Hydrolase"/>
</dbReference>
<proteinExistence type="predicted"/>
<dbReference type="CDD" id="cd01299">
    <property type="entry name" value="Met_dep_hydrolase_A"/>
    <property type="match status" value="1"/>
</dbReference>
<dbReference type="Gene3D" id="2.30.40.10">
    <property type="entry name" value="Urease, subunit C, domain 1"/>
    <property type="match status" value="1"/>
</dbReference>
<reference evidence="2" key="1">
    <citation type="submission" date="2020-10" db="EMBL/GenBank/DDBJ databases">
        <authorList>
            <person name="Kadnikov V."/>
            <person name="Beletsky A.V."/>
            <person name="Mardanov A.V."/>
            <person name="Karnachuk O.V."/>
            <person name="Ravin N.V."/>
        </authorList>
    </citation>
    <scope>NUCLEOTIDE SEQUENCE</scope>
    <source>
        <strain evidence="2">Bu02</strain>
    </source>
</reference>
<evidence type="ECO:0000313" key="2">
    <source>
        <dbReference type="EMBL" id="QUL98248.1"/>
    </source>
</evidence>
<dbReference type="SUPFAM" id="SSF51338">
    <property type="entry name" value="Composite domain of metallo-dependent hydrolases"/>
    <property type="match status" value="1"/>
</dbReference>
<dbReference type="KEGG" id="fcz:IMF26_09475"/>
<dbReference type="Pfam" id="PF01979">
    <property type="entry name" value="Amidohydro_1"/>
    <property type="match status" value="1"/>
</dbReference>
<accession>A0AAT9LCK0</accession>
<evidence type="ECO:0000259" key="1">
    <source>
        <dbReference type="Pfam" id="PF01979"/>
    </source>
</evidence>
<dbReference type="InterPro" id="IPR006680">
    <property type="entry name" value="Amidohydro-rel"/>
</dbReference>